<dbReference type="AlphaFoldDB" id="A0A4Z2H5V7"/>
<proteinExistence type="predicted"/>
<organism evidence="2 3">
    <name type="scientific">Liparis tanakae</name>
    <name type="common">Tanaka's snailfish</name>
    <dbReference type="NCBI Taxonomy" id="230148"/>
    <lineage>
        <taxon>Eukaryota</taxon>
        <taxon>Metazoa</taxon>
        <taxon>Chordata</taxon>
        <taxon>Craniata</taxon>
        <taxon>Vertebrata</taxon>
        <taxon>Euteleostomi</taxon>
        <taxon>Actinopterygii</taxon>
        <taxon>Neopterygii</taxon>
        <taxon>Teleostei</taxon>
        <taxon>Neoteleostei</taxon>
        <taxon>Acanthomorphata</taxon>
        <taxon>Eupercaria</taxon>
        <taxon>Perciformes</taxon>
        <taxon>Cottioidei</taxon>
        <taxon>Cottales</taxon>
        <taxon>Liparidae</taxon>
        <taxon>Liparis</taxon>
    </lineage>
</organism>
<evidence type="ECO:0000313" key="3">
    <source>
        <dbReference type="Proteomes" id="UP000314294"/>
    </source>
</evidence>
<evidence type="ECO:0000256" key="1">
    <source>
        <dbReference type="SAM" id="MobiDB-lite"/>
    </source>
</evidence>
<protein>
    <submittedName>
        <fullName evidence="2">Uncharacterized protein</fullName>
    </submittedName>
</protein>
<name>A0A4Z2H5V7_9TELE</name>
<keyword evidence="3" id="KW-1185">Reference proteome</keyword>
<accession>A0A4Z2H5V7</accession>
<sequence>MKLLAGFPTQRLVARVEHSGQTEPQPLVGLHSQLGDVLQPDGGALPWRQAAHTQGEYIRTLLTLLQQEGLLTGAQSIVVLLAGLNHRGSHFRVETTVATWSLTSSSTSTLFRGTEKHTETHQLKFSTVPRPSEHRH</sequence>
<gene>
    <name evidence="2" type="ORF">EYF80_029559</name>
</gene>
<dbReference type="Proteomes" id="UP000314294">
    <property type="component" value="Unassembled WGS sequence"/>
</dbReference>
<evidence type="ECO:0000313" key="2">
    <source>
        <dbReference type="EMBL" id="TNN60224.1"/>
    </source>
</evidence>
<feature type="region of interest" description="Disordered" evidence="1">
    <location>
        <begin position="111"/>
        <end position="136"/>
    </location>
</feature>
<reference evidence="2 3" key="1">
    <citation type="submission" date="2019-03" db="EMBL/GenBank/DDBJ databases">
        <title>First draft genome of Liparis tanakae, snailfish: a comprehensive survey of snailfish specific genes.</title>
        <authorList>
            <person name="Kim W."/>
            <person name="Song I."/>
            <person name="Jeong J.-H."/>
            <person name="Kim D."/>
            <person name="Kim S."/>
            <person name="Ryu S."/>
            <person name="Song J.Y."/>
            <person name="Lee S.K."/>
        </authorList>
    </citation>
    <scope>NUCLEOTIDE SEQUENCE [LARGE SCALE GENOMIC DNA]</scope>
    <source>
        <tissue evidence="2">Muscle</tissue>
    </source>
</reference>
<dbReference type="EMBL" id="SRLO01000338">
    <property type="protein sequence ID" value="TNN60224.1"/>
    <property type="molecule type" value="Genomic_DNA"/>
</dbReference>
<feature type="compositionally biased region" description="Basic and acidic residues" evidence="1">
    <location>
        <begin position="113"/>
        <end position="122"/>
    </location>
</feature>
<comment type="caution">
    <text evidence="2">The sequence shown here is derived from an EMBL/GenBank/DDBJ whole genome shotgun (WGS) entry which is preliminary data.</text>
</comment>